<dbReference type="PROSITE" id="PS50943">
    <property type="entry name" value="HTH_CROC1"/>
    <property type="match status" value="1"/>
</dbReference>
<dbReference type="EMBL" id="JBHSFQ010000006">
    <property type="protein sequence ID" value="MFC4562047.1"/>
    <property type="molecule type" value="Genomic_DNA"/>
</dbReference>
<dbReference type="Pfam" id="PF19054">
    <property type="entry name" value="DUF5753"/>
    <property type="match status" value="1"/>
</dbReference>
<accession>A0ABV9DUG0</accession>
<sequence>MARQVNPLWQKIGSELRKRRRAASLSQDRVAAEVRVSSSLVSYWEKGTRTPQLDHCKELDVLFKTSGVFQRLWTRDNNSHGMYPEGIQGGIDLERTARELREFHGTLVPGLAQTPRYARAIFQAMRPWVDSTTLDGMVELRMKRQEILKSPDRPLLSIVLDETVIRRVLGDASIAKEQLEHLLRLADDGIIRLQVMPQDLLLPPGLSGPFRVFVFSDRPVAVSVEHMLDDLILDDADQIRECVMMFGVIQAEALSTKASYDLVRKVQGELG</sequence>
<evidence type="ECO:0000313" key="2">
    <source>
        <dbReference type="EMBL" id="MFC4562047.1"/>
    </source>
</evidence>
<proteinExistence type="predicted"/>
<organism evidence="2 3">
    <name type="scientific">Nocardiopsis mangrovi</name>
    <dbReference type="NCBI Taxonomy" id="1179818"/>
    <lineage>
        <taxon>Bacteria</taxon>
        <taxon>Bacillati</taxon>
        <taxon>Actinomycetota</taxon>
        <taxon>Actinomycetes</taxon>
        <taxon>Streptosporangiales</taxon>
        <taxon>Nocardiopsidaceae</taxon>
        <taxon>Nocardiopsis</taxon>
    </lineage>
</organism>
<evidence type="ECO:0000259" key="1">
    <source>
        <dbReference type="PROSITE" id="PS50943"/>
    </source>
</evidence>
<dbReference type="Gene3D" id="1.10.260.40">
    <property type="entry name" value="lambda repressor-like DNA-binding domains"/>
    <property type="match status" value="1"/>
</dbReference>
<dbReference type="Proteomes" id="UP001595923">
    <property type="component" value="Unassembled WGS sequence"/>
</dbReference>
<gene>
    <name evidence="2" type="ORF">ACFO4E_09285</name>
</gene>
<dbReference type="InterPro" id="IPR043917">
    <property type="entry name" value="DUF5753"/>
</dbReference>
<comment type="caution">
    <text evidence="2">The sequence shown here is derived from an EMBL/GenBank/DDBJ whole genome shotgun (WGS) entry which is preliminary data.</text>
</comment>
<dbReference type="InterPro" id="IPR001387">
    <property type="entry name" value="Cro/C1-type_HTH"/>
</dbReference>
<dbReference type="CDD" id="cd00093">
    <property type="entry name" value="HTH_XRE"/>
    <property type="match status" value="1"/>
</dbReference>
<dbReference type="Pfam" id="PF13560">
    <property type="entry name" value="HTH_31"/>
    <property type="match status" value="1"/>
</dbReference>
<keyword evidence="3" id="KW-1185">Reference proteome</keyword>
<evidence type="ECO:0000313" key="3">
    <source>
        <dbReference type="Proteomes" id="UP001595923"/>
    </source>
</evidence>
<feature type="domain" description="HTH cro/C1-type" evidence="1">
    <location>
        <begin position="16"/>
        <end position="70"/>
    </location>
</feature>
<dbReference type="SUPFAM" id="SSF47413">
    <property type="entry name" value="lambda repressor-like DNA-binding domains"/>
    <property type="match status" value="1"/>
</dbReference>
<dbReference type="SMART" id="SM00530">
    <property type="entry name" value="HTH_XRE"/>
    <property type="match status" value="1"/>
</dbReference>
<dbReference type="InterPro" id="IPR010982">
    <property type="entry name" value="Lambda_DNA-bd_dom_sf"/>
</dbReference>
<protein>
    <submittedName>
        <fullName evidence="2">Scr1 family TA system antitoxin-like transcriptional regulator</fullName>
    </submittedName>
</protein>
<dbReference type="RefSeq" id="WP_378572894.1">
    <property type="nucleotide sequence ID" value="NZ_JBHSFQ010000006.1"/>
</dbReference>
<name>A0ABV9DUG0_9ACTN</name>
<reference evidence="3" key="1">
    <citation type="journal article" date="2019" name="Int. J. Syst. Evol. Microbiol.">
        <title>The Global Catalogue of Microorganisms (GCM) 10K type strain sequencing project: providing services to taxonomists for standard genome sequencing and annotation.</title>
        <authorList>
            <consortium name="The Broad Institute Genomics Platform"/>
            <consortium name="The Broad Institute Genome Sequencing Center for Infectious Disease"/>
            <person name="Wu L."/>
            <person name="Ma J."/>
        </authorList>
    </citation>
    <scope>NUCLEOTIDE SEQUENCE [LARGE SCALE GENOMIC DNA]</scope>
    <source>
        <strain evidence="3">XZYJ18</strain>
    </source>
</reference>